<dbReference type="GO" id="GO:0046872">
    <property type="term" value="F:metal ion binding"/>
    <property type="evidence" value="ECO:0007669"/>
    <property type="project" value="UniProtKB-KW"/>
</dbReference>
<keyword evidence="4" id="KW-0479">Metal-binding</keyword>
<feature type="transmembrane region" description="Helical" evidence="11">
    <location>
        <begin position="190"/>
        <end position="208"/>
    </location>
</feature>
<proteinExistence type="inferred from homology"/>
<evidence type="ECO:0000256" key="7">
    <source>
        <dbReference type="ARBA" id="ARBA00022989"/>
    </source>
</evidence>
<dbReference type="CDD" id="cd07340">
    <property type="entry name" value="M48B_Htpx_like"/>
    <property type="match status" value="1"/>
</dbReference>
<name>D6SMA6_9BACT</name>
<dbReference type="InterPro" id="IPR001915">
    <property type="entry name" value="Peptidase_M48"/>
</dbReference>
<dbReference type="EMBL" id="ACJN02000001">
    <property type="protein sequence ID" value="EFI35817.1"/>
    <property type="molecule type" value="Genomic_DNA"/>
</dbReference>
<accession>D6SMA6</accession>
<evidence type="ECO:0000256" key="3">
    <source>
        <dbReference type="ARBA" id="ARBA00022692"/>
    </source>
</evidence>
<evidence type="ECO:0000313" key="14">
    <source>
        <dbReference type="Proteomes" id="UP000005496"/>
    </source>
</evidence>
<keyword evidence="3 11" id="KW-0812">Transmembrane</keyword>
<organism evidence="13 14">
    <name type="scientific">Desulfonatronospira thiodismutans ASO3-1</name>
    <dbReference type="NCBI Taxonomy" id="555779"/>
    <lineage>
        <taxon>Bacteria</taxon>
        <taxon>Pseudomonadati</taxon>
        <taxon>Thermodesulfobacteriota</taxon>
        <taxon>Desulfovibrionia</taxon>
        <taxon>Desulfovibrionales</taxon>
        <taxon>Desulfonatronovibrionaceae</taxon>
        <taxon>Desulfonatronospira</taxon>
    </lineage>
</organism>
<comment type="similarity">
    <text evidence="10">Belongs to the peptidase M48 family.</text>
</comment>
<dbReference type="PANTHER" id="PTHR43221">
    <property type="entry name" value="PROTEASE HTPX"/>
    <property type="match status" value="1"/>
</dbReference>
<keyword evidence="14" id="KW-1185">Reference proteome</keyword>
<keyword evidence="9 11" id="KW-0472">Membrane</keyword>
<dbReference type="Gene3D" id="3.30.2010.10">
    <property type="entry name" value="Metalloproteases ('zincins'), catalytic domain"/>
    <property type="match status" value="1"/>
</dbReference>
<dbReference type="AlphaFoldDB" id="D6SMA6"/>
<evidence type="ECO:0000256" key="9">
    <source>
        <dbReference type="ARBA" id="ARBA00023136"/>
    </source>
</evidence>
<dbReference type="GO" id="GO:0004222">
    <property type="term" value="F:metalloendopeptidase activity"/>
    <property type="evidence" value="ECO:0007669"/>
    <property type="project" value="InterPro"/>
</dbReference>
<feature type="transmembrane region" description="Helical" evidence="11">
    <location>
        <begin position="61"/>
        <end position="78"/>
    </location>
</feature>
<sequence>MDFFKHKEQAIRTSRYLVFLFILGTIGVLAIIYLFIFGYFIFSYGTVEQAWMAMNIYRTEMVVLGGVVALVIVGGTLFQVSRLSKGGSVVADILNARLVSPQTRNSNEQKALNVVHEMSIASGLTKIPKLYVMDGEDSINAFAAGWHEDDAVIGLTSGAMERLSRSELQAVVGHEISHIQNGDMYLNIKLMGIIFGLLILTYMGSFVIRKAFYGSMISGNRSRTDPRALIVILILGAGLIMAGVVGMLLGNIIKAAISRQREYLADASAVQFTRMPQAMEGALIKIRDMSRTKNKNHLNNPNAEQASHMFFTEAVSKFESLFATHPPIEDRIRRINPDFGRE</sequence>
<keyword evidence="7 11" id="KW-1133">Transmembrane helix</keyword>
<dbReference type="Pfam" id="PF01435">
    <property type="entry name" value="Peptidase_M48"/>
    <property type="match status" value="1"/>
</dbReference>
<dbReference type="InterPro" id="IPR050083">
    <property type="entry name" value="HtpX_protease"/>
</dbReference>
<evidence type="ECO:0000256" key="11">
    <source>
        <dbReference type="SAM" id="Phobius"/>
    </source>
</evidence>
<keyword evidence="2 10" id="KW-0645">Protease</keyword>
<evidence type="ECO:0000259" key="12">
    <source>
        <dbReference type="Pfam" id="PF01435"/>
    </source>
</evidence>
<keyword evidence="5 10" id="KW-0378">Hydrolase</keyword>
<comment type="cofactor">
    <cofactor evidence="10">
        <name>Zn(2+)</name>
        <dbReference type="ChEBI" id="CHEBI:29105"/>
    </cofactor>
    <text evidence="10">Binds 1 zinc ion per subunit.</text>
</comment>
<evidence type="ECO:0000256" key="5">
    <source>
        <dbReference type="ARBA" id="ARBA00022801"/>
    </source>
</evidence>
<gene>
    <name evidence="13" type="ORF">Dthio_PD3252</name>
</gene>
<feature type="transmembrane region" description="Helical" evidence="11">
    <location>
        <begin position="228"/>
        <end position="253"/>
    </location>
</feature>
<evidence type="ECO:0000256" key="10">
    <source>
        <dbReference type="RuleBase" id="RU003983"/>
    </source>
</evidence>
<dbReference type="GO" id="GO:0006508">
    <property type="term" value="P:proteolysis"/>
    <property type="evidence" value="ECO:0007669"/>
    <property type="project" value="UniProtKB-KW"/>
</dbReference>
<dbReference type="PANTHER" id="PTHR43221:SF2">
    <property type="entry name" value="PROTEASE HTPX HOMOLOG"/>
    <property type="match status" value="1"/>
</dbReference>
<reference evidence="13" key="1">
    <citation type="submission" date="2010-05" db="EMBL/GenBank/DDBJ databases">
        <title>The draft genome of Desulfonatronospira thiodismutans ASO3-1.</title>
        <authorList>
            <consortium name="US DOE Joint Genome Institute (JGI-PGF)"/>
            <person name="Lucas S."/>
            <person name="Copeland A."/>
            <person name="Lapidus A."/>
            <person name="Cheng J.-F."/>
            <person name="Bruce D."/>
            <person name="Goodwin L."/>
            <person name="Pitluck S."/>
            <person name="Chertkov O."/>
            <person name="Brettin T."/>
            <person name="Detter J.C."/>
            <person name="Han C."/>
            <person name="Land M.L."/>
            <person name="Hauser L."/>
            <person name="Kyrpides N."/>
            <person name="Mikhailova N."/>
            <person name="Muyzer G."/>
            <person name="Woyke T."/>
        </authorList>
    </citation>
    <scope>NUCLEOTIDE SEQUENCE [LARGE SCALE GENOMIC DNA]</scope>
    <source>
        <strain evidence="13">ASO3-1</strain>
    </source>
</reference>
<evidence type="ECO:0000256" key="2">
    <source>
        <dbReference type="ARBA" id="ARBA00022670"/>
    </source>
</evidence>
<dbReference type="RefSeq" id="WP_008868946.1">
    <property type="nucleotide sequence ID" value="NZ_ACJN02000001.1"/>
</dbReference>
<keyword evidence="8 10" id="KW-0482">Metalloprotease</keyword>
<dbReference type="eggNOG" id="COG0501">
    <property type="taxonomic scope" value="Bacteria"/>
</dbReference>
<evidence type="ECO:0000256" key="4">
    <source>
        <dbReference type="ARBA" id="ARBA00022723"/>
    </source>
</evidence>
<protein>
    <submittedName>
        <fullName evidence="13">Peptidase M48 Ste24p</fullName>
    </submittedName>
</protein>
<dbReference type="Proteomes" id="UP000005496">
    <property type="component" value="Unassembled WGS sequence"/>
</dbReference>
<comment type="caution">
    <text evidence="13">The sequence shown here is derived from an EMBL/GenBank/DDBJ whole genome shotgun (WGS) entry which is preliminary data.</text>
</comment>
<dbReference type="OrthoDB" id="15218at2"/>
<feature type="domain" description="Peptidase M48" evidence="12">
    <location>
        <begin position="111"/>
        <end position="335"/>
    </location>
</feature>
<evidence type="ECO:0000256" key="6">
    <source>
        <dbReference type="ARBA" id="ARBA00022833"/>
    </source>
</evidence>
<keyword evidence="1" id="KW-1003">Cell membrane</keyword>
<evidence type="ECO:0000313" key="13">
    <source>
        <dbReference type="EMBL" id="EFI35817.1"/>
    </source>
</evidence>
<evidence type="ECO:0000256" key="8">
    <source>
        <dbReference type="ARBA" id="ARBA00023049"/>
    </source>
</evidence>
<evidence type="ECO:0000256" key="1">
    <source>
        <dbReference type="ARBA" id="ARBA00022475"/>
    </source>
</evidence>
<feature type="transmembrane region" description="Helical" evidence="11">
    <location>
        <begin position="16"/>
        <end position="41"/>
    </location>
</feature>
<keyword evidence="6 10" id="KW-0862">Zinc</keyword>